<evidence type="ECO:0000256" key="2">
    <source>
        <dbReference type="ARBA" id="ARBA00023027"/>
    </source>
</evidence>
<dbReference type="GO" id="GO:0051287">
    <property type="term" value="F:NAD binding"/>
    <property type="evidence" value="ECO:0007669"/>
    <property type="project" value="InterPro"/>
</dbReference>
<gene>
    <name evidence="6" type="ORF">EAF64_05115</name>
</gene>
<dbReference type="RefSeq" id="WP_129067924.1">
    <property type="nucleotide sequence ID" value="NZ_RDFA01000001.1"/>
</dbReference>
<evidence type="ECO:0000259" key="5">
    <source>
        <dbReference type="Pfam" id="PF02826"/>
    </source>
</evidence>
<keyword evidence="7" id="KW-1185">Reference proteome</keyword>
<evidence type="ECO:0000259" key="4">
    <source>
        <dbReference type="Pfam" id="PF00389"/>
    </source>
</evidence>
<evidence type="ECO:0000256" key="3">
    <source>
        <dbReference type="RuleBase" id="RU003719"/>
    </source>
</evidence>
<dbReference type="SUPFAM" id="SSF52283">
    <property type="entry name" value="Formate/glycerate dehydrogenase catalytic domain-like"/>
    <property type="match status" value="1"/>
</dbReference>
<feature type="domain" description="D-isomer specific 2-hydroxyacid dehydrogenase catalytic" evidence="4">
    <location>
        <begin position="32"/>
        <end position="291"/>
    </location>
</feature>
<name>A0A498L6Z8_9EURY</name>
<evidence type="ECO:0000313" key="7">
    <source>
        <dbReference type="Proteomes" id="UP000289691"/>
    </source>
</evidence>
<proteinExistence type="inferred from homology"/>
<dbReference type="InterPro" id="IPR036291">
    <property type="entry name" value="NAD(P)-bd_dom_sf"/>
</dbReference>
<dbReference type="Pfam" id="PF02826">
    <property type="entry name" value="2-Hacid_dh_C"/>
    <property type="match status" value="1"/>
</dbReference>
<dbReference type="CDD" id="cd05300">
    <property type="entry name" value="2-Hacid_dh_1"/>
    <property type="match status" value="1"/>
</dbReference>
<dbReference type="PANTHER" id="PTHR10996">
    <property type="entry name" value="2-HYDROXYACID DEHYDROGENASE-RELATED"/>
    <property type="match status" value="1"/>
</dbReference>
<evidence type="ECO:0000313" key="6">
    <source>
        <dbReference type="EMBL" id="RXK52072.1"/>
    </source>
</evidence>
<dbReference type="Gene3D" id="3.40.50.720">
    <property type="entry name" value="NAD(P)-binding Rossmann-like Domain"/>
    <property type="match status" value="2"/>
</dbReference>
<comment type="caution">
    <text evidence="6">The sequence shown here is derived from an EMBL/GenBank/DDBJ whole genome shotgun (WGS) entry which is preliminary data.</text>
</comment>
<dbReference type="InterPro" id="IPR050223">
    <property type="entry name" value="D-isomer_2-hydroxyacid_DH"/>
</dbReference>
<dbReference type="Pfam" id="PF00389">
    <property type="entry name" value="2-Hacid_dh"/>
    <property type="match status" value="1"/>
</dbReference>
<reference evidence="6 7" key="1">
    <citation type="submission" date="2019-01" db="EMBL/GenBank/DDBJ databases">
        <title>Halorientalis sp. F13-25 a new haloarchaeum isolated from hypersaline water.</title>
        <authorList>
            <person name="Ana D.-V."/>
            <person name="Cristina S.-P."/>
            <person name="Antonio V."/>
        </authorList>
    </citation>
    <scope>NUCLEOTIDE SEQUENCE [LARGE SCALE GENOMIC DNA]</scope>
    <source>
        <strain evidence="6 7">F13-25</strain>
    </source>
</reference>
<dbReference type="EMBL" id="RDFA01000001">
    <property type="protein sequence ID" value="RXK52072.1"/>
    <property type="molecule type" value="Genomic_DNA"/>
</dbReference>
<dbReference type="GO" id="GO:0005829">
    <property type="term" value="C:cytosol"/>
    <property type="evidence" value="ECO:0007669"/>
    <property type="project" value="TreeGrafter"/>
</dbReference>
<dbReference type="AlphaFoldDB" id="A0A498L6Z8"/>
<protein>
    <submittedName>
        <fullName evidence="6">D-2-hydroxyacid dehydrogenase</fullName>
    </submittedName>
</protein>
<dbReference type="Proteomes" id="UP000289691">
    <property type="component" value="Unassembled WGS sequence"/>
</dbReference>
<dbReference type="InterPro" id="IPR006140">
    <property type="entry name" value="D-isomer_DH_NAD-bd"/>
</dbReference>
<evidence type="ECO:0000256" key="1">
    <source>
        <dbReference type="ARBA" id="ARBA00023002"/>
    </source>
</evidence>
<sequence length="303" mass="32608">MTDYADELTARLPDHTVRLARTPDAERDLVRHAPVVTGNDIDRDLLDRAEKLELFACTFAGTDHLPLDALADHGVTVTNASGIHAPGIAEQVLGYLLTFARRLHVSWERNRHGVCRHVQSTELKGSTVTVVGLGAVGTAVVDRLDGFDTETIGVRHSPAKGGPTDDVFGYDAIHEALARTDYLVLACPLTDVTRHLLDAEAFATLEPSSVVVNVARGPVVDTDALVAALRTSGIRGAALDVTDPEPLPTDHPLWGLDNALLTPHTAGHTPEHWPRLASILAGNVRTLLDDGDEMPLENVVQRD</sequence>
<keyword evidence="1 3" id="KW-0560">Oxidoreductase</keyword>
<dbReference type="GO" id="GO:0016618">
    <property type="term" value="F:hydroxypyruvate reductase [NAD(P)H] activity"/>
    <property type="evidence" value="ECO:0007669"/>
    <property type="project" value="TreeGrafter"/>
</dbReference>
<dbReference type="OrthoDB" id="168224at2157"/>
<accession>A0A498L6Z8</accession>
<dbReference type="InterPro" id="IPR006139">
    <property type="entry name" value="D-isomer_2_OHA_DH_cat_dom"/>
</dbReference>
<dbReference type="GO" id="GO:0030267">
    <property type="term" value="F:glyoxylate reductase (NADPH) activity"/>
    <property type="evidence" value="ECO:0007669"/>
    <property type="project" value="TreeGrafter"/>
</dbReference>
<dbReference type="PANTHER" id="PTHR10996:SF178">
    <property type="entry name" value="2-HYDROXYACID DEHYDROGENASE YGL185C-RELATED"/>
    <property type="match status" value="1"/>
</dbReference>
<keyword evidence="2" id="KW-0520">NAD</keyword>
<comment type="similarity">
    <text evidence="3">Belongs to the D-isomer specific 2-hydroxyacid dehydrogenase family.</text>
</comment>
<dbReference type="SUPFAM" id="SSF51735">
    <property type="entry name" value="NAD(P)-binding Rossmann-fold domains"/>
    <property type="match status" value="1"/>
</dbReference>
<organism evidence="6 7">
    <name type="scientific">Halorientalis pallida</name>
    <dbReference type="NCBI Taxonomy" id="2479928"/>
    <lineage>
        <taxon>Archaea</taxon>
        <taxon>Methanobacteriati</taxon>
        <taxon>Methanobacteriota</taxon>
        <taxon>Stenosarchaea group</taxon>
        <taxon>Halobacteria</taxon>
        <taxon>Halobacteriales</taxon>
        <taxon>Haloarculaceae</taxon>
        <taxon>Halorientalis</taxon>
    </lineage>
</organism>
<feature type="domain" description="D-isomer specific 2-hydroxyacid dehydrogenase NAD-binding" evidence="5">
    <location>
        <begin position="94"/>
        <end position="266"/>
    </location>
</feature>